<feature type="non-terminal residue" evidence="1">
    <location>
        <position position="140"/>
    </location>
</feature>
<proteinExistence type="predicted"/>
<evidence type="ECO:0000313" key="1">
    <source>
        <dbReference type="EMBL" id="KAF9624508.1"/>
    </source>
</evidence>
<dbReference type="AlphaFoldDB" id="A0A835IZQ6"/>
<organism evidence="1 2">
    <name type="scientific">Coptis chinensis</name>
    <dbReference type="NCBI Taxonomy" id="261450"/>
    <lineage>
        <taxon>Eukaryota</taxon>
        <taxon>Viridiplantae</taxon>
        <taxon>Streptophyta</taxon>
        <taxon>Embryophyta</taxon>
        <taxon>Tracheophyta</taxon>
        <taxon>Spermatophyta</taxon>
        <taxon>Magnoliopsida</taxon>
        <taxon>Ranunculales</taxon>
        <taxon>Ranunculaceae</taxon>
        <taxon>Coptidoideae</taxon>
        <taxon>Coptis</taxon>
    </lineage>
</organism>
<dbReference type="OrthoDB" id="1712620at2759"/>
<reference evidence="1 2" key="1">
    <citation type="submission" date="2020-10" db="EMBL/GenBank/DDBJ databases">
        <title>The Coptis chinensis genome and diversification of protoberbering-type alkaloids.</title>
        <authorList>
            <person name="Wang B."/>
            <person name="Shu S."/>
            <person name="Song C."/>
            <person name="Liu Y."/>
        </authorList>
    </citation>
    <scope>NUCLEOTIDE SEQUENCE [LARGE SCALE GENOMIC DNA]</scope>
    <source>
        <strain evidence="1">HL-2020</strain>
        <tissue evidence="1">Leaf</tissue>
    </source>
</reference>
<keyword evidence="2" id="KW-1185">Reference proteome</keyword>
<name>A0A835IZQ6_9MAGN</name>
<dbReference type="EMBL" id="JADFTS010000001">
    <property type="protein sequence ID" value="KAF9624508.1"/>
    <property type="molecule type" value="Genomic_DNA"/>
</dbReference>
<evidence type="ECO:0000313" key="2">
    <source>
        <dbReference type="Proteomes" id="UP000631114"/>
    </source>
</evidence>
<dbReference type="InterPro" id="IPR051397">
    <property type="entry name" value="Zn-ADH-like_protein"/>
</dbReference>
<dbReference type="Gene3D" id="3.90.180.10">
    <property type="entry name" value="Medium-chain alcohol dehydrogenases, catalytic domain"/>
    <property type="match status" value="1"/>
</dbReference>
<dbReference type="PANTHER" id="PTHR43677">
    <property type="entry name" value="SHORT-CHAIN DEHYDROGENASE/REDUCTASE"/>
    <property type="match status" value="1"/>
</dbReference>
<dbReference type="GO" id="GO:0005739">
    <property type="term" value="C:mitochondrion"/>
    <property type="evidence" value="ECO:0007669"/>
    <property type="project" value="TreeGrafter"/>
</dbReference>
<gene>
    <name evidence="1" type="ORF">IFM89_011621</name>
</gene>
<dbReference type="PANTHER" id="PTHR43677:SF3">
    <property type="entry name" value="PROSTAGLANDIN REDUCTASE 3"/>
    <property type="match status" value="1"/>
</dbReference>
<comment type="caution">
    <text evidence="1">The sequence shown here is derived from an EMBL/GenBank/DDBJ whole genome shotgun (WGS) entry which is preliminary data.</text>
</comment>
<sequence length="140" mass="15331">VVHTLSHSFRSATSIVRTSLKLPIEPHHVLVKVIYAGVNASDVSFLIPTSCSGRYFGGSDQELFSRLPFDAGFEGFETRVNAQADAYEYMVDYSRLIKGGRIGECCGLVSFVIRDMGVGYPDLSEGYKPPVNCLSIGLFL</sequence>
<accession>A0A835IZQ6</accession>
<dbReference type="Proteomes" id="UP000631114">
    <property type="component" value="Unassembled WGS sequence"/>
</dbReference>
<dbReference type="GO" id="GO:0016491">
    <property type="term" value="F:oxidoreductase activity"/>
    <property type="evidence" value="ECO:0007669"/>
    <property type="project" value="TreeGrafter"/>
</dbReference>
<protein>
    <submittedName>
        <fullName evidence="1">Uncharacterized protein</fullName>
    </submittedName>
</protein>